<feature type="transmembrane region" description="Helical" evidence="4">
    <location>
        <begin position="267"/>
        <end position="287"/>
    </location>
</feature>
<keyword evidence="3 4" id="KW-0472">Membrane</keyword>
<reference evidence="6 7" key="1">
    <citation type="submission" date="2016-10" db="EMBL/GenBank/DDBJ databases">
        <authorList>
            <person name="de Groot N.N."/>
        </authorList>
    </citation>
    <scope>NUCLEOTIDE SEQUENCE [LARGE SCALE GENOMIC DNA]</scope>
    <source>
        <strain evidence="6 7">ATCC 35022</strain>
    </source>
</reference>
<dbReference type="GO" id="GO:0005886">
    <property type="term" value="C:plasma membrane"/>
    <property type="evidence" value="ECO:0007669"/>
    <property type="project" value="TreeGrafter"/>
</dbReference>
<dbReference type="SUPFAM" id="SSF103473">
    <property type="entry name" value="MFS general substrate transporter"/>
    <property type="match status" value="1"/>
</dbReference>
<proteinExistence type="predicted"/>
<dbReference type="Proteomes" id="UP000199071">
    <property type="component" value="Unassembled WGS sequence"/>
</dbReference>
<feature type="transmembrane region" description="Helical" evidence="4">
    <location>
        <begin position="294"/>
        <end position="313"/>
    </location>
</feature>
<dbReference type="Gene3D" id="1.20.1250.20">
    <property type="entry name" value="MFS general substrate transporter like domains"/>
    <property type="match status" value="2"/>
</dbReference>
<accession>A0A1G6AGZ4</accession>
<name>A0A1G6AGZ4_9HYPH</name>
<dbReference type="InterPro" id="IPR036259">
    <property type="entry name" value="MFS_trans_sf"/>
</dbReference>
<gene>
    <name evidence="6" type="ORF">SAMN02982931_00593</name>
</gene>
<evidence type="ECO:0000256" key="4">
    <source>
        <dbReference type="SAM" id="Phobius"/>
    </source>
</evidence>
<evidence type="ECO:0000259" key="5">
    <source>
        <dbReference type="PROSITE" id="PS50850"/>
    </source>
</evidence>
<keyword evidence="7" id="KW-1185">Reference proteome</keyword>
<feature type="transmembrane region" description="Helical" evidence="4">
    <location>
        <begin position="225"/>
        <end position="247"/>
    </location>
</feature>
<dbReference type="GO" id="GO:0022857">
    <property type="term" value="F:transmembrane transporter activity"/>
    <property type="evidence" value="ECO:0007669"/>
    <property type="project" value="InterPro"/>
</dbReference>
<feature type="domain" description="Major facilitator superfamily (MFS) profile" evidence="5">
    <location>
        <begin position="20"/>
        <end position="405"/>
    </location>
</feature>
<dbReference type="InterPro" id="IPR011701">
    <property type="entry name" value="MFS"/>
</dbReference>
<feature type="transmembrane region" description="Helical" evidence="4">
    <location>
        <begin position="319"/>
        <end position="338"/>
    </location>
</feature>
<evidence type="ECO:0000256" key="2">
    <source>
        <dbReference type="ARBA" id="ARBA00022989"/>
    </source>
</evidence>
<dbReference type="PROSITE" id="PS50850">
    <property type="entry name" value="MFS"/>
    <property type="match status" value="1"/>
</dbReference>
<sequence>MTTSENTELAAPVQITAVATLAAISFAHFLNDMIQSLLAAIYPLLKDSFHLDFAQIGLITLAFQVTASLLQPVIGLYTDRWPKPYSLTCGMGITLVGLLLLSMAPTYAVILLGAVLVGLGSAIFHPESSRVARLASGGRYGVAQSVFQVGGNVGSAVGPLLAALIVVPFGQSSLAWFSVAALLGMILLFNVGTWYRHRIPEITAARSDAPLATSVAAIALPNRRIVFALVILTTLIFSKFVYLSSLTSYYTFYLIDRFDVSVQQSQVLLFVFLFAVAAGTVAGGFVGDRYGRKIVIWFSIFGTLPFTLALPYADFYWTVALSMIIGVILASAFSAIVVMGHTLVPTRIGLISGLFFGLAFGIGGLGAAALGILADHTSIAFVFKVCSFLPAVGLLTVFLPNVDGRRKDSTQVLTGTGPGRRRPQP</sequence>
<feature type="transmembrane region" description="Helical" evidence="4">
    <location>
        <begin position="107"/>
        <end position="125"/>
    </location>
</feature>
<protein>
    <submittedName>
        <fullName evidence="6">MFS transporter, FSR family, fosmidomycin resistance protein</fullName>
    </submittedName>
</protein>
<evidence type="ECO:0000313" key="6">
    <source>
        <dbReference type="EMBL" id="SDB07566.1"/>
    </source>
</evidence>
<dbReference type="RefSeq" id="WP_090874688.1">
    <property type="nucleotide sequence ID" value="NZ_FMXQ01000001.1"/>
</dbReference>
<organism evidence="6 7">
    <name type="scientific">Bauldia litoralis</name>
    <dbReference type="NCBI Taxonomy" id="665467"/>
    <lineage>
        <taxon>Bacteria</taxon>
        <taxon>Pseudomonadati</taxon>
        <taxon>Pseudomonadota</taxon>
        <taxon>Alphaproteobacteria</taxon>
        <taxon>Hyphomicrobiales</taxon>
        <taxon>Kaistiaceae</taxon>
        <taxon>Bauldia</taxon>
    </lineage>
</organism>
<feature type="transmembrane region" description="Helical" evidence="4">
    <location>
        <begin position="175"/>
        <end position="195"/>
    </location>
</feature>
<feature type="transmembrane region" description="Helical" evidence="4">
    <location>
        <begin position="350"/>
        <end position="373"/>
    </location>
</feature>
<dbReference type="Pfam" id="PF07690">
    <property type="entry name" value="MFS_1"/>
    <property type="match status" value="1"/>
</dbReference>
<dbReference type="PANTHER" id="PTHR43129:SF1">
    <property type="entry name" value="FOSMIDOMYCIN RESISTANCE PROTEIN"/>
    <property type="match status" value="1"/>
</dbReference>
<evidence type="ECO:0000256" key="1">
    <source>
        <dbReference type="ARBA" id="ARBA00022692"/>
    </source>
</evidence>
<dbReference type="InterPro" id="IPR020846">
    <property type="entry name" value="MFS_dom"/>
</dbReference>
<dbReference type="PANTHER" id="PTHR43129">
    <property type="entry name" value="FOSMIDOMYCIN RESISTANCE PROTEIN"/>
    <property type="match status" value="1"/>
</dbReference>
<dbReference type="AlphaFoldDB" id="A0A1G6AGZ4"/>
<evidence type="ECO:0000313" key="7">
    <source>
        <dbReference type="Proteomes" id="UP000199071"/>
    </source>
</evidence>
<feature type="transmembrane region" description="Helical" evidence="4">
    <location>
        <begin position="379"/>
        <end position="399"/>
    </location>
</feature>
<dbReference type="OrthoDB" id="9770492at2"/>
<feature type="transmembrane region" description="Helical" evidence="4">
    <location>
        <begin position="146"/>
        <end position="169"/>
    </location>
</feature>
<keyword evidence="1 4" id="KW-0812">Transmembrane</keyword>
<dbReference type="STRING" id="665467.SAMN02982931_00593"/>
<keyword evidence="2 4" id="KW-1133">Transmembrane helix</keyword>
<evidence type="ECO:0000256" key="3">
    <source>
        <dbReference type="ARBA" id="ARBA00023136"/>
    </source>
</evidence>
<dbReference type="CDD" id="cd17478">
    <property type="entry name" value="MFS_FsR"/>
    <property type="match status" value="1"/>
</dbReference>
<dbReference type="EMBL" id="FMXQ01000001">
    <property type="protein sequence ID" value="SDB07566.1"/>
    <property type="molecule type" value="Genomic_DNA"/>
</dbReference>
<feature type="transmembrane region" description="Helical" evidence="4">
    <location>
        <begin position="55"/>
        <end position="77"/>
    </location>
</feature>